<proteinExistence type="inferred from homology"/>
<feature type="binding site" evidence="12">
    <location>
        <begin position="78"/>
        <end position="80"/>
    </location>
    <ligand>
        <name>substrate</name>
    </ligand>
</feature>
<evidence type="ECO:0000313" key="17">
    <source>
        <dbReference type="EMBL" id="GBG25834.1"/>
    </source>
</evidence>
<comment type="cofactor">
    <cofactor evidence="13 15">
        <name>Fe cation</name>
        <dbReference type="ChEBI" id="CHEBI:24875"/>
    </cofactor>
    <text evidence="13 15">Binds 2 iron ions per subunit.</text>
</comment>
<name>A0A2R5GDF0_9STRA</name>
<evidence type="ECO:0000256" key="5">
    <source>
        <dbReference type="ARBA" id="ARBA00019269"/>
    </source>
</evidence>
<dbReference type="EMBL" id="BEYU01000016">
    <property type="protein sequence ID" value="GBG25834.1"/>
    <property type="molecule type" value="Genomic_DNA"/>
</dbReference>
<keyword evidence="14" id="KW-0597">Phosphoprotein</keyword>
<feature type="region of interest" description="Disordered" evidence="16">
    <location>
        <begin position="1"/>
        <end position="23"/>
    </location>
</feature>
<feature type="binding site" evidence="12">
    <location>
        <position position="22"/>
    </location>
    <ligand>
        <name>substrate</name>
    </ligand>
</feature>
<comment type="similarity">
    <text evidence="3 15">Belongs to the myo-inositol oxygenase family.</text>
</comment>
<evidence type="ECO:0000256" key="14">
    <source>
        <dbReference type="PIRSR" id="PIRSR607828-3"/>
    </source>
</evidence>
<evidence type="ECO:0000313" key="18">
    <source>
        <dbReference type="Proteomes" id="UP000241890"/>
    </source>
</evidence>
<comment type="subcellular location">
    <subcellularLocation>
        <location evidence="1 15">Cytoplasm</location>
    </subcellularLocation>
</comment>
<evidence type="ECO:0000256" key="11">
    <source>
        <dbReference type="ARBA" id="ARBA00048271"/>
    </source>
</evidence>
<feature type="modified residue" description="Phosphoserine" evidence="14">
    <location>
        <position position="26"/>
    </location>
</feature>
<dbReference type="AlphaFoldDB" id="A0A2R5GDF0"/>
<evidence type="ECO:0000256" key="7">
    <source>
        <dbReference type="ARBA" id="ARBA00022723"/>
    </source>
</evidence>
<keyword evidence="18" id="KW-1185">Reference proteome</keyword>
<dbReference type="UniPathway" id="UPA00111">
    <property type="reaction ID" value="UER00527"/>
</dbReference>
<feature type="binding site" evidence="13">
    <location>
        <position position="196"/>
    </location>
    <ligand>
        <name>Fe cation</name>
        <dbReference type="ChEBI" id="CHEBI:24875"/>
        <label>1</label>
    </ligand>
</feature>
<feature type="binding site" evidence="12">
    <location>
        <begin position="222"/>
        <end position="223"/>
    </location>
    <ligand>
        <name>substrate</name>
    </ligand>
</feature>
<evidence type="ECO:0000256" key="9">
    <source>
        <dbReference type="ARBA" id="ARBA00023004"/>
    </source>
</evidence>
<evidence type="ECO:0000256" key="2">
    <source>
        <dbReference type="ARBA" id="ARBA00005167"/>
    </source>
</evidence>
<evidence type="ECO:0000256" key="16">
    <source>
        <dbReference type="SAM" id="MobiDB-lite"/>
    </source>
</evidence>
<dbReference type="InterPro" id="IPR007828">
    <property type="entry name" value="Inositol_oxygenase"/>
</dbReference>
<evidence type="ECO:0000256" key="8">
    <source>
        <dbReference type="ARBA" id="ARBA00023002"/>
    </source>
</evidence>
<dbReference type="PANTHER" id="PTHR12588">
    <property type="entry name" value="MYOINOSITOL OXYGENASE"/>
    <property type="match status" value="1"/>
</dbReference>
<evidence type="ECO:0000256" key="6">
    <source>
        <dbReference type="ARBA" id="ARBA00022490"/>
    </source>
</evidence>
<comment type="catalytic activity">
    <reaction evidence="11 15">
        <text>myo-inositol + O2 = D-glucuronate + H2O + H(+)</text>
        <dbReference type="Rhea" id="RHEA:23696"/>
        <dbReference type="ChEBI" id="CHEBI:15377"/>
        <dbReference type="ChEBI" id="CHEBI:15378"/>
        <dbReference type="ChEBI" id="CHEBI:15379"/>
        <dbReference type="ChEBI" id="CHEBI:17268"/>
        <dbReference type="ChEBI" id="CHEBI:58720"/>
        <dbReference type="EC" id="1.13.99.1"/>
    </reaction>
</comment>
<dbReference type="GO" id="GO:0005737">
    <property type="term" value="C:cytoplasm"/>
    <property type="evidence" value="ECO:0007669"/>
    <property type="project" value="UniProtKB-SubCell"/>
</dbReference>
<evidence type="ECO:0000256" key="1">
    <source>
        <dbReference type="ARBA" id="ARBA00004496"/>
    </source>
</evidence>
<feature type="binding site" evidence="12">
    <location>
        <position position="119"/>
    </location>
    <ligand>
        <name>substrate</name>
    </ligand>
</feature>
<dbReference type="Proteomes" id="UP000241890">
    <property type="component" value="Unassembled WGS sequence"/>
</dbReference>
<keyword evidence="8 15" id="KW-0560">Oxidoreductase</keyword>
<dbReference type="SUPFAM" id="SSF109604">
    <property type="entry name" value="HD-domain/PDEase-like"/>
    <property type="match status" value="1"/>
</dbReference>
<accession>A0A2R5GDF0</accession>
<dbReference type="GO" id="GO:0050113">
    <property type="term" value="F:inositol oxygenase activity"/>
    <property type="evidence" value="ECO:0007669"/>
    <property type="project" value="UniProtKB-UniRule"/>
</dbReference>
<evidence type="ECO:0000256" key="10">
    <source>
        <dbReference type="ARBA" id="ARBA00029668"/>
    </source>
</evidence>
<dbReference type="GO" id="GO:0005506">
    <property type="term" value="F:iron ion binding"/>
    <property type="evidence" value="ECO:0007669"/>
    <property type="project" value="InterPro"/>
</dbReference>
<comment type="caution">
    <text evidence="17">The sequence shown here is derived from an EMBL/GenBank/DDBJ whole genome shotgun (WGS) entry which is preliminary data.</text>
</comment>
<feature type="binding site" evidence="13">
    <location>
        <position position="116"/>
    </location>
    <ligand>
        <name>Fe cation</name>
        <dbReference type="ChEBI" id="CHEBI:24875"/>
        <label>1</label>
    </ligand>
</feature>
<evidence type="ECO:0000256" key="13">
    <source>
        <dbReference type="PIRSR" id="PIRSR607828-2"/>
    </source>
</evidence>
<dbReference type="EC" id="1.13.99.1" evidence="4 15"/>
<evidence type="ECO:0000256" key="3">
    <source>
        <dbReference type="ARBA" id="ARBA00005286"/>
    </source>
</evidence>
<dbReference type="PANTHER" id="PTHR12588:SF0">
    <property type="entry name" value="INOSITOL OXYGENASE"/>
    <property type="match status" value="1"/>
</dbReference>
<dbReference type="OrthoDB" id="5151075at2759"/>
<gene>
    <name evidence="17" type="ORF">FCC1311_020532</name>
</gene>
<dbReference type="Gene3D" id="1.10.3210.10">
    <property type="entry name" value="Hypothetical protein af1432"/>
    <property type="match status" value="1"/>
</dbReference>
<feature type="binding site" evidence="13">
    <location>
        <position position="91"/>
    </location>
    <ligand>
        <name>Fe cation</name>
        <dbReference type="ChEBI" id="CHEBI:24875"/>
        <label>1</label>
    </ligand>
</feature>
<organism evidence="17 18">
    <name type="scientific">Hondaea fermentalgiana</name>
    <dbReference type="NCBI Taxonomy" id="2315210"/>
    <lineage>
        <taxon>Eukaryota</taxon>
        <taxon>Sar</taxon>
        <taxon>Stramenopiles</taxon>
        <taxon>Bigyra</taxon>
        <taxon>Labyrinthulomycetes</taxon>
        <taxon>Thraustochytrida</taxon>
        <taxon>Thraustochytriidae</taxon>
        <taxon>Hondaea</taxon>
    </lineage>
</organism>
<dbReference type="InParanoid" id="A0A2R5GDF0"/>
<dbReference type="Pfam" id="PF05153">
    <property type="entry name" value="MIOX"/>
    <property type="match status" value="1"/>
</dbReference>
<evidence type="ECO:0000256" key="4">
    <source>
        <dbReference type="ARBA" id="ARBA00011919"/>
    </source>
</evidence>
<feature type="binding site" evidence="13">
    <location>
        <position position="255"/>
    </location>
    <ligand>
        <name>Fe cation</name>
        <dbReference type="ChEBI" id="CHEBI:24875"/>
        <label>1</label>
    </ligand>
</feature>
<keyword evidence="9 13" id="KW-0408">Iron</keyword>
<sequence>MMEQDILQPKQVSAGKAHEEFRNYESSSRQEIVERHYRLMRTNQTLAYVQRMHEKYNACEHDEMTIREAFRKLESYIDSSDPDSDSPNLEHMMQTAERIRADGHPDWFQLTGLLHDMGKICFLWGNKEDGQEGTADGDQWALGGDTWAVGCRIPDEVVFPEFNQLNPDMKDPKLSSALGIYETGCGLDNVLFAYGHDEYMYRMLKANNTSLPDEALAMIRYHSCYPWHQGGAYEALMTPRDHEMKKWVLLFNQYDLYTKSDAKPDVEALWPYYQSLIDKYLPGKLRW</sequence>
<reference evidence="17 18" key="1">
    <citation type="submission" date="2017-12" db="EMBL/GenBank/DDBJ databases">
        <title>Sequencing, de novo assembly and annotation of complete genome of a new Thraustochytrid species, strain FCC1311.</title>
        <authorList>
            <person name="Sedici K."/>
            <person name="Godart F."/>
            <person name="Aiese Cigliano R."/>
            <person name="Sanseverino W."/>
            <person name="Barakat M."/>
            <person name="Ortet P."/>
            <person name="Marechal E."/>
            <person name="Cagnac O."/>
            <person name="Amato A."/>
        </authorList>
    </citation>
    <scope>NUCLEOTIDE SEQUENCE [LARGE SCALE GENOMIC DNA]</scope>
</reference>
<keyword evidence="6 15" id="KW-0963">Cytoplasm</keyword>
<protein>
    <recommendedName>
        <fullName evidence="5 15">Inositol oxygenase</fullName>
        <ecNumber evidence="4 15">1.13.99.1</ecNumber>
    </recommendedName>
    <alternativeName>
        <fullName evidence="10 15">Myo-inositol oxygenase</fullName>
    </alternativeName>
</protein>
<keyword evidence="7 13" id="KW-0479">Metal-binding</keyword>
<feature type="binding site" evidence="13">
    <location>
        <position position="222"/>
    </location>
    <ligand>
        <name>Fe cation</name>
        <dbReference type="ChEBI" id="CHEBI:24875"/>
        <label>1</label>
    </ligand>
</feature>
<feature type="binding site" evidence="12">
    <location>
        <begin position="144"/>
        <end position="145"/>
    </location>
    <ligand>
        <name>substrate</name>
    </ligand>
</feature>
<evidence type="ECO:0000256" key="12">
    <source>
        <dbReference type="PIRSR" id="PIRSR607828-1"/>
    </source>
</evidence>
<feature type="binding site" evidence="13">
    <location>
        <position position="115"/>
    </location>
    <ligand>
        <name>Fe cation</name>
        <dbReference type="ChEBI" id="CHEBI:24875"/>
        <label>1</label>
    </ligand>
</feature>
<dbReference type="GO" id="GO:0019310">
    <property type="term" value="P:inositol catabolic process"/>
    <property type="evidence" value="ECO:0007669"/>
    <property type="project" value="UniProtKB-UniRule"/>
</dbReference>
<evidence type="ECO:0000256" key="15">
    <source>
        <dbReference type="RuleBase" id="RU367039"/>
    </source>
</evidence>
<comment type="pathway">
    <text evidence="2 15">Polyol metabolism; myo-inositol degradation into D-glucuronate; D-glucuronate from myo-inositol: step 1/1.</text>
</comment>